<evidence type="ECO:0000313" key="2">
    <source>
        <dbReference type="Proteomes" id="UP000304953"/>
    </source>
</evidence>
<gene>
    <name evidence="1" type="ORF">E5329_03015</name>
</gene>
<organism evidence="1 2">
    <name type="scientific">Petralouisia muris</name>
    <dbReference type="NCBI Taxonomy" id="3032872"/>
    <lineage>
        <taxon>Bacteria</taxon>
        <taxon>Bacillati</taxon>
        <taxon>Bacillota</taxon>
        <taxon>Clostridia</taxon>
        <taxon>Lachnospirales</taxon>
        <taxon>Lachnospiraceae</taxon>
        <taxon>Petralouisia</taxon>
    </lineage>
</organism>
<name>A0AC61S101_9FIRM</name>
<dbReference type="Proteomes" id="UP000304953">
    <property type="component" value="Unassembled WGS sequence"/>
</dbReference>
<proteinExistence type="predicted"/>
<dbReference type="EMBL" id="SRYA01000004">
    <property type="protein sequence ID" value="TGY97836.1"/>
    <property type="molecule type" value="Genomic_DNA"/>
</dbReference>
<accession>A0AC61S101</accession>
<comment type="caution">
    <text evidence="1">The sequence shown here is derived from an EMBL/GenBank/DDBJ whole genome shotgun (WGS) entry which is preliminary data.</text>
</comment>
<evidence type="ECO:0000313" key="1">
    <source>
        <dbReference type="EMBL" id="TGY97836.1"/>
    </source>
</evidence>
<protein>
    <submittedName>
        <fullName evidence="1">DUF2520 domain-containing protein</fullName>
    </submittedName>
</protein>
<sequence>MEADMKIGIIGAGKVGTTLAKYVKDHGACVTGFYNRTESSGRESAEFTGTEYFTTLDSLMKVSDTLFITTTDKEIEKVWDCIAKKNVKGKVICHFSGSLSSDIFSNWEETGAYVCSVHPIYAFSNKFTAYQNLTGAAFAVEGHRTALTRMQELFRLLPNRIVEISTSEKVKYHAATSIASNHVVGLISMAVELMQEAEIPEASAYELLKPLVENNVKSIFEKETQEGNASGTEQTAEYRGCAQALTGPIERNDTETVRKHLKHLDRRQWELAYRAVGTAVTELAEKKHPERSYETMKKILGHE</sequence>
<reference evidence="1" key="1">
    <citation type="submission" date="2019-04" db="EMBL/GenBank/DDBJ databases">
        <title>Microbes associate with the intestines of laboratory mice.</title>
        <authorList>
            <person name="Navarre W."/>
            <person name="Wong E."/>
            <person name="Huang K."/>
            <person name="Tropini C."/>
            <person name="Ng K."/>
            <person name="Yu B."/>
        </authorList>
    </citation>
    <scope>NUCLEOTIDE SEQUENCE</scope>
    <source>
        <strain evidence="1">NM01_1-7b</strain>
    </source>
</reference>
<keyword evidence="2" id="KW-1185">Reference proteome</keyword>